<dbReference type="AlphaFoldDB" id="A0A1S8AYY5"/>
<feature type="compositionally biased region" description="Acidic residues" evidence="1">
    <location>
        <begin position="10"/>
        <end position="20"/>
    </location>
</feature>
<organism evidence="2 3">
    <name type="scientific">Natrinema saccharevitans</name>
    <dbReference type="NCBI Taxonomy" id="301967"/>
    <lineage>
        <taxon>Archaea</taxon>
        <taxon>Methanobacteriati</taxon>
        <taxon>Methanobacteriota</taxon>
        <taxon>Stenosarchaea group</taxon>
        <taxon>Halobacteria</taxon>
        <taxon>Halobacteriales</taxon>
        <taxon>Natrialbaceae</taxon>
        <taxon>Natrinema</taxon>
    </lineage>
</organism>
<comment type="caution">
    <text evidence="2">The sequence shown here is derived from an EMBL/GenBank/DDBJ whole genome shotgun (WGS) entry which is preliminary data.</text>
</comment>
<dbReference type="RefSeq" id="WP_076146816.1">
    <property type="nucleotide sequence ID" value="NZ_LWLN01000001.1"/>
</dbReference>
<dbReference type="EMBL" id="LWLN01000001">
    <property type="protein sequence ID" value="OLZ41817.1"/>
    <property type="molecule type" value="Genomic_DNA"/>
</dbReference>
<evidence type="ECO:0000313" key="2">
    <source>
        <dbReference type="EMBL" id="OLZ41817.1"/>
    </source>
</evidence>
<evidence type="ECO:0000256" key="1">
    <source>
        <dbReference type="SAM" id="MobiDB-lite"/>
    </source>
</evidence>
<reference evidence="3" key="1">
    <citation type="submission" date="2016-04" db="EMBL/GenBank/DDBJ databases">
        <authorList>
            <person name="Chen S.-C."/>
            <person name="Lai M.-C."/>
        </authorList>
    </citation>
    <scope>NUCLEOTIDE SEQUENCE [LARGE SCALE GENOMIC DNA]</scope>
    <source>
        <strain evidence="3">AB14</strain>
    </source>
</reference>
<proteinExistence type="predicted"/>
<protein>
    <submittedName>
        <fullName evidence="2">Uncharacterized protein</fullName>
    </submittedName>
</protein>
<accession>A0A1S8AYY5</accession>
<dbReference type="Proteomes" id="UP000189370">
    <property type="component" value="Unassembled WGS sequence"/>
</dbReference>
<name>A0A1S8AYY5_9EURY</name>
<keyword evidence="3" id="KW-1185">Reference proteome</keyword>
<dbReference type="STRING" id="301967.A6E15_12845"/>
<gene>
    <name evidence="2" type="ORF">A6E15_12845</name>
</gene>
<sequence>MTRRSVAVESEGDTDDDDDGSSTTVTGLERASERLTAAEEDVPVSLSRATEKRLVRTAPERPFDREGFPIRERYQ</sequence>
<feature type="region of interest" description="Disordered" evidence="1">
    <location>
        <begin position="56"/>
        <end position="75"/>
    </location>
</feature>
<evidence type="ECO:0000313" key="3">
    <source>
        <dbReference type="Proteomes" id="UP000189370"/>
    </source>
</evidence>
<feature type="region of interest" description="Disordered" evidence="1">
    <location>
        <begin position="1"/>
        <end position="45"/>
    </location>
</feature>